<dbReference type="Pfam" id="PF01426">
    <property type="entry name" value="BAH"/>
    <property type="match status" value="1"/>
</dbReference>
<dbReference type="OrthoDB" id="79252at2759"/>
<dbReference type="InterPro" id="IPR019786">
    <property type="entry name" value="Zinc_finger_PHD-type_CS"/>
</dbReference>
<feature type="compositionally biased region" description="Basic residues" evidence="11">
    <location>
        <begin position="125"/>
        <end position="137"/>
    </location>
</feature>
<dbReference type="PANTHER" id="PTHR46147:SF3">
    <property type="entry name" value="HISTONE-LYSINE N-METHYLTRANSFERASE ASH1"/>
    <property type="match status" value="1"/>
</dbReference>
<dbReference type="GO" id="GO:0042800">
    <property type="term" value="F:histone H3K4 methyltransferase activity"/>
    <property type="evidence" value="ECO:0007669"/>
    <property type="project" value="TreeGrafter"/>
</dbReference>
<dbReference type="CDD" id="cd04717">
    <property type="entry name" value="BAH_polybromo"/>
    <property type="match status" value="1"/>
</dbReference>
<feature type="region of interest" description="Disordered" evidence="11">
    <location>
        <begin position="651"/>
        <end position="722"/>
    </location>
</feature>
<keyword evidence="3" id="KW-0158">Chromosome</keyword>
<feature type="domain" description="Post-SET" evidence="15">
    <location>
        <begin position="917"/>
        <end position="933"/>
    </location>
</feature>
<reference evidence="17" key="1">
    <citation type="submission" date="2022-01" db="EMBL/GenBank/DDBJ databases">
        <authorList>
            <person name="King R."/>
        </authorList>
    </citation>
    <scope>NUCLEOTIDE SEQUENCE</scope>
</reference>
<evidence type="ECO:0000256" key="9">
    <source>
        <dbReference type="ARBA" id="ARBA00022833"/>
    </source>
</evidence>
<feature type="domain" description="AWS" evidence="16">
    <location>
        <begin position="746"/>
        <end position="790"/>
    </location>
</feature>
<evidence type="ECO:0000256" key="2">
    <source>
        <dbReference type="ARBA" id="ARBA00004286"/>
    </source>
</evidence>
<accession>A0A9N9WSM3</accession>
<dbReference type="InterPro" id="IPR001965">
    <property type="entry name" value="Znf_PHD"/>
</dbReference>
<reference evidence="17" key="2">
    <citation type="submission" date="2022-10" db="EMBL/GenBank/DDBJ databases">
        <authorList>
            <consortium name="ENA_rothamsted_submissions"/>
            <consortium name="culmorum"/>
            <person name="King R."/>
        </authorList>
    </citation>
    <scope>NUCLEOTIDE SEQUENCE</scope>
</reference>
<evidence type="ECO:0000256" key="3">
    <source>
        <dbReference type="ARBA" id="ARBA00022454"/>
    </source>
</evidence>
<dbReference type="SUPFAM" id="SSF57903">
    <property type="entry name" value="FYVE/PHD zinc finger"/>
    <property type="match status" value="1"/>
</dbReference>
<evidence type="ECO:0000256" key="11">
    <source>
        <dbReference type="SAM" id="MobiDB-lite"/>
    </source>
</evidence>
<evidence type="ECO:0000256" key="7">
    <source>
        <dbReference type="ARBA" id="ARBA00022723"/>
    </source>
</evidence>
<evidence type="ECO:0000259" key="14">
    <source>
        <dbReference type="SMART" id="SM00439"/>
    </source>
</evidence>
<feature type="compositionally biased region" description="Low complexity" evidence="11">
    <location>
        <begin position="50"/>
        <end position="74"/>
    </location>
</feature>
<dbReference type="InterPro" id="IPR046341">
    <property type="entry name" value="SET_dom_sf"/>
</dbReference>
<dbReference type="InterPro" id="IPR003616">
    <property type="entry name" value="Post-SET_dom"/>
</dbReference>
<dbReference type="GO" id="GO:0008270">
    <property type="term" value="F:zinc ion binding"/>
    <property type="evidence" value="ECO:0007669"/>
    <property type="project" value="UniProtKB-KW"/>
</dbReference>
<evidence type="ECO:0000313" key="18">
    <source>
        <dbReference type="Proteomes" id="UP001153620"/>
    </source>
</evidence>
<dbReference type="SMART" id="SM00317">
    <property type="entry name" value="SET"/>
    <property type="match status" value="1"/>
</dbReference>
<dbReference type="Pfam" id="PF00856">
    <property type="entry name" value="SET"/>
    <property type="match status" value="1"/>
</dbReference>
<keyword evidence="18" id="KW-1185">Reference proteome</keyword>
<feature type="region of interest" description="Disordered" evidence="11">
    <location>
        <begin position="25"/>
        <end position="87"/>
    </location>
</feature>
<dbReference type="InterPro" id="IPR006560">
    <property type="entry name" value="AWS_dom"/>
</dbReference>
<feature type="region of interest" description="Disordered" evidence="11">
    <location>
        <begin position="1512"/>
        <end position="1556"/>
    </location>
</feature>
<keyword evidence="7" id="KW-0479">Metal-binding</keyword>
<dbReference type="InterPro" id="IPR001214">
    <property type="entry name" value="SET_dom"/>
</dbReference>
<dbReference type="InterPro" id="IPR043151">
    <property type="entry name" value="BAH_sf"/>
</dbReference>
<proteinExistence type="predicted"/>
<dbReference type="Gene3D" id="2.30.30.490">
    <property type="match status" value="1"/>
</dbReference>
<feature type="compositionally biased region" description="Basic and acidic residues" evidence="11">
    <location>
        <begin position="651"/>
        <end position="682"/>
    </location>
</feature>
<dbReference type="PANTHER" id="PTHR46147">
    <property type="entry name" value="HISTONE-LYSINE N-METHYLTRANSFERASE ASH1"/>
    <property type="match status" value="1"/>
</dbReference>
<evidence type="ECO:0000259" key="16">
    <source>
        <dbReference type="SMART" id="SM00570"/>
    </source>
</evidence>
<keyword evidence="9" id="KW-0862">Zinc</keyword>
<feature type="region of interest" description="Disordered" evidence="11">
    <location>
        <begin position="309"/>
        <end position="329"/>
    </location>
</feature>
<dbReference type="GO" id="GO:0005694">
    <property type="term" value="C:chromosome"/>
    <property type="evidence" value="ECO:0007669"/>
    <property type="project" value="UniProtKB-SubCell"/>
</dbReference>
<feature type="region of interest" description="Disordered" evidence="11">
    <location>
        <begin position="1"/>
        <end position="20"/>
    </location>
</feature>
<dbReference type="InterPro" id="IPR001025">
    <property type="entry name" value="BAH_dom"/>
</dbReference>
<feature type="compositionally biased region" description="Basic and acidic residues" evidence="11">
    <location>
        <begin position="1512"/>
        <end position="1540"/>
    </location>
</feature>
<evidence type="ECO:0000256" key="6">
    <source>
        <dbReference type="ARBA" id="ARBA00022691"/>
    </source>
</evidence>
<dbReference type="SMART" id="SM00508">
    <property type="entry name" value="PostSET"/>
    <property type="match status" value="1"/>
</dbReference>
<dbReference type="GO" id="GO:0006355">
    <property type="term" value="P:regulation of DNA-templated transcription"/>
    <property type="evidence" value="ECO:0007669"/>
    <property type="project" value="TreeGrafter"/>
</dbReference>
<keyword evidence="10" id="KW-0539">Nucleus</keyword>
<feature type="region of interest" description="Disordered" evidence="11">
    <location>
        <begin position="114"/>
        <end position="171"/>
    </location>
</feature>
<dbReference type="Pfam" id="PF20826">
    <property type="entry name" value="PHD_5"/>
    <property type="match status" value="1"/>
</dbReference>
<evidence type="ECO:0000259" key="12">
    <source>
        <dbReference type="SMART" id="SM00249"/>
    </source>
</evidence>
<evidence type="ECO:0000259" key="13">
    <source>
        <dbReference type="SMART" id="SM00317"/>
    </source>
</evidence>
<feature type="compositionally biased region" description="Low complexity" evidence="11">
    <location>
        <begin position="309"/>
        <end position="323"/>
    </location>
</feature>
<dbReference type="PROSITE" id="PS01359">
    <property type="entry name" value="ZF_PHD_1"/>
    <property type="match status" value="1"/>
</dbReference>
<keyword evidence="6" id="KW-0949">S-adenosyl-L-methionine</keyword>
<evidence type="ECO:0000259" key="15">
    <source>
        <dbReference type="SMART" id="SM00508"/>
    </source>
</evidence>
<dbReference type="Gene3D" id="2.170.270.10">
    <property type="entry name" value="SET domain"/>
    <property type="match status" value="1"/>
</dbReference>
<feature type="compositionally biased region" description="Basic residues" evidence="11">
    <location>
        <begin position="1541"/>
        <end position="1556"/>
    </location>
</feature>
<evidence type="ECO:0000256" key="8">
    <source>
        <dbReference type="ARBA" id="ARBA00022771"/>
    </source>
</evidence>
<feature type="compositionally biased region" description="Polar residues" evidence="11">
    <location>
        <begin position="37"/>
        <end position="49"/>
    </location>
</feature>
<feature type="compositionally biased region" description="Acidic residues" evidence="11">
    <location>
        <begin position="1"/>
        <end position="11"/>
    </location>
</feature>
<feature type="compositionally biased region" description="Basic residues" evidence="11">
    <location>
        <begin position="381"/>
        <end position="393"/>
    </location>
</feature>
<feature type="region of interest" description="Disordered" evidence="11">
    <location>
        <begin position="484"/>
        <end position="531"/>
    </location>
</feature>
<feature type="compositionally biased region" description="Basic and acidic residues" evidence="11">
    <location>
        <begin position="708"/>
        <end position="720"/>
    </location>
</feature>
<feature type="domain" description="SET" evidence="13">
    <location>
        <begin position="793"/>
        <end position="915"/>
    </location>
</feature>
<organism evidence="17 18">
    <name type="scientific">Chironomus riparius</name>
    <dbReference type="NCBI Taxonomy" id="315576"/>
    <lineage>
        <taxon>Eukaryota</taxon>
        <taxon>Metazoa</taxon>
        <taxon>Ecdysozoa</taxon>
        <taxon>Arthropoda</taxon>
        <taxon>Hexapoda</taxon>
        <taxon>Insecta</taxon>
        <taxon>Pterygota</taxon>
        <taxon>Neoptera</taxon>
        <taxon>Endopterygota</taxon>
        <taxon>Diptera</taxon>
        <taxon>Nematocera</taxon>
        <taxon>Chironomoidea</taxon>
        <taxon>Chironomidae</taxon>
        <taxon>Chironominae</taxon>
        <taxon>Chironomus</taxon>
    </lineage>
</organism>
<evidence type="ECO:0008006" key="19">
    <source>
        <dbReference type="Google" id="ProtNLM"/>
    </source>
</evidence>
<dbReference type="InterPro" id="IPR013083">
    <property type="entry name" value="Znf_RING/FYVE/PHD"/>
</dbReference>
<feature type="region of interest" description="Disordered" evidence="11">
    <location>
        <begin position="422"/>
        <end position="454"/>
    </location>
</feature>
<dbReference type="GO" id="GO:0032259">
    <property type="term" value="P:methylation"/>
    <property type="evidence" value="ECO:0007669"/>
    <property type="project" value="UniProtKB-KW"/>
</dbReference>
<keyword evidence="4" id="KW-0489">Methyltransferase</keyword>
<comment type="subcellular location">
    <subcellularLocation>
        <location evidence="2">Chromosome</location>
    </subcellularLocation>
    <subcellularLocation>
        <location evidence="1">Nucleus</location>
    </subcellularLocation>
</comment>
<keyword evidence="8" id="KW-0863">Zinc-finger</keyword>
<feature type="region of interest" description="Disordered" evidence="11">
    <location>
        <begin position="381"/>
        <end position="403"/>
    </location>
</feature>
<evidence type="ECO:0000256" key="5">
    <source>
        <dbReference type="ARBA" id="ARBA00022679"/>
    </source>
</evidence>
<dbReference type="SMART" id="SM00439">
    <property type="entry name" value="BAH"/>
    <property type="match status" value="1"/>
</dbReference>
<evidence type="ECO:0000256" key="1">
    <source>
        <dbReference type="ARBA" id="ARBA00004123"/>
    </source>
</evidence>
<evidence type="ECO:0000256" key="10">
    <source>
        <dbReference type="ARBA" id="ARBA00023242"/>
    </source>
</evidence>
<dbReference type="GO" id="GO:0005654">
    <property type="term" value="C:nucleoplasm"/>
    <property type="evidence" value="ECO:0007669"/>
    <property type="project" value="TreeGrafter"/>
</dbReference>
<name>A0A9N9WSM3_9DIPT</name>
<protein>
    <recommendedName>
        <fullName evidence="19">Histone-lysine N-methyltransferase ash1</fullName>
    </recommendedName>
</protein>
<dbReference type="SMART" id="SM00249">
    <property type="entry name" value="PHD"/>
    <property type="match status" value="1"/>
</dbReference>
<dbReference type="Proteomes" id="UP001153620">
    <property type="component" value="Chromosome 2"/>
</dbReference>
<evidence type="ECO:0000313" key="17">
    <source>
        <dbReference type="EMBL" id="CAG9804516.1"/>
    </source>
</evidence>
<dbReference type="SUPFAM" id="SSF82199">
    <property type="entry name" value="SET domain"/>
    <property type="match status" value="1"/>
</dbReference>
<dbReference type="GO" id="GO:0003682">
    <property type="term" value="F:chromatin binding"/>
    <property type="evidence" value="ECO:0007669"/>
    <property type="project" value="InterPro"/>
</dbReference>
<sequence>MDTNLDQDDGSSSDLDISNDINGCLKSLDADIDGPKNINNDNEGSGSDNSSSSSSSSSSSESSSTSTSKSSKTSSSHKKSKEKPIEPKFTAAPLSSVVITDRVLYPARFHKKPPIIIENRQQKPLPHRSRSRSRGPRSMRESGYRTDGSIVSDNMKRRKSRAPSAPRSSVTPVDIDLDLNVLQLSTEPSTSVKLTKKNVSLMARKNDTNNNNNNNGNTISNSKIRPMAINLELNRRLLEHKMNLNGRSTPFSSASCKLGFGLKSSQSFQELTATSKIMTSPWSDEKNSFKPVKYAKSLSKIVMKSRRPSVASRAGSVRSATSTISRMRRAPTPASIKNNEYVNAQVLEITSALAKCNISSSKPSKTSKTLKTHKNIQNNVMKKKKTPNKRRSKKMDDNYNDTVPVAEDHKLPLKKRHYLIAEEKSANVKRKRSKKSAPPGIFEPTEQNDDDDASLDVYNIIDNTVLDVKPPSKSVVDNILTKMEPTVNKRKRRRANRTGFPTPKRPKKKVINDNASDTSSVVKRRKRKRNLSADEEVRMLTARQLQLKQQKEIELNNQKHETRNIRSRAKSVCHIPEPALEEQLPVVKRKRRQTIFVDLNDDSKQVQHLEILPIAANDIKSLKHKKENKPLNDSKALKELKSTIATTKENLIKSHAVEKEKEKENEKETKKTEKDAKTEVPIKKKRRQTIHLDVHPSPTPSNSSSKKVRNETKKSSDSSKSESYVKLIPKNVYNGDTQKRAFIPSLKGTKCRCSPNPCGESCLNRSTFIECDLSICGKNCTNTVIQTGGLLDKSVEKFQTQQKGYGVRTKKDISKKTLILEYTGEVLFKESFRQRMQTVYKNDQHHYCLELNNGLVLDGHRMGSLCRFVNHSCKPNCGMAKIYVEGLPRMILQAEDDISAGAELTYDYKFDNFEDMTPQQCFCGAETCRGTLSANAKAPRRLSMTYKEGESVRRVGRKGKTYSSSPKANSCFLMRNLRRIEKHHPELMNYYQNMKNQNRVEDDPKVGFAFVSKTLENSPPPIDTVSSKIDEDMPAKEIKEKTPEPPVVVNRPLSEQSQILWQICEKLDLNHTDQLKDIAIPSAPSSGHSNHDRISLPVSFDDVKTNVKMGHYDLNPLLFHYHVKIMLDNVVKFWGVNCQQFHTMIEIRDGYKTIRSEMIEEIRRIWEDEFLVNAMMDKIVKKPAKNRKKVVERNDDEDIVNCHCGRFLEEGIMIQCQKCLTWQHVDCAGTDGKAENYSCIKCEPRSVEMEIIKKGETTADNHQCYLTLMRGNLQIRVGDAVYVLRDIPIDSTKVGGPRHTYETIGNVNYAECDIVRVETLYKDSNGEPRVLGHHYLRPNEVYHEPSRKFYTNELMRTSIFESIPINLVIDTCWVLDPNTYFKGRPINSIEHHVYICEYKVDKLARVFSVIKKSGRQPISIKPYAFYKFEELLRQRRNHLPHDIDHVIPKKVKKEMQQLAKNQKVISEIVSIPLISLPKDLINHRPAPKKMFSRKQKTDNLESCIKKIKSCSKEAAKNSKDSQKINSKHNNEITEVFDKNAKQLKKRGRRGKQKINS</sequence>
<evidence type="ECO:0000256" key="4">
    <source>
        <dbReference type="ARBA" id="ARBA00022603"/>
    </source>
</evidence>
<dbReference type="InterPro" id="IPR011011">
    <property type="entry name" value="Znf_FYVE_PHD"/>
</dbReference>
<keyword evidence="5" id="KW-0808">Transferase</keyword>
<gene>
    <name evidence="17" type="ORF">CHIRRI_LOCUS7399</name>
</gene>
<feature type="domain" description="BAH" evidence="14">
    <location>
        <begin position="1273"/>
        <end position="1411"/>
    </location>
</feature>
<dbReference type="Gene3D" id="3.30.40.10">
    <property type="entry name" value="Zinc/RING finger domain, C3HC4 (zinc finger)"/>
    <property type="match status" value="1"/>
</dbReference>
<dbReference type="EMBL" id="OU895878">
    <property type="protein sequence ID" value="CAG9804516.1"/>
    <property type="molecule type" value="Genomic_DNA"/>
</dbReference>
<feature type="domain" description="Zinc finger PHD-type" evidence="12">
    <location>
        <begin position="1201"/>
        <end position="1243"/>
    </location>
</feature>
<dbReference type="SMART" id="SM00570">
    <property type="entry name" value="AWS"/>
    <property type="match status" value="1"/>
</dbReference>